<evidence type="ECO:0000256" key="2">
    <source>
        <dbReference type="ARBA" id="ARBA00022475"/>
    </source>
</evidence>
<dbReference type="PIRSF" id="PIRSF018953">
    <property type="entry name" value="UCP018953"/>
    <property type="match status" value="1"/>
</dbReference>
<evidence type="ECO:0000256" key="4">
    <source>
        <dbReference type="ARBA" id="ARBA00022989"/>
    </source>
</evidence>
<evidence type="ECO:0000256" key="3">
    <source>
        <dbReference type="ARBA" id="ARBA00022692"/>
    </source>
</evidence>
<evidence type="ECO:0000256" key="5">
    <source>
        <dbReference type="ARBA" id="ARBA00023136"/>
    </source>
</evidence>
<keyword evidence="4" id="KW-1133">Transmembrane helix</keyword>
<dbReference type="Proteomes" id="UP000316921">
    <property type="component" value="Chromosome"/>
</dbReference>
<dbReference type="SMART" id="SM00897">
    <property type="entry name" value="FIST"/>
    <property type="match status" value="1"/>
</dbReference>
<organism evidence="8 9">
    <name type="scientific">Engelhardtia mirabilis</name>
    <dbReference type="NCBI Taxonomy" id="2528011"/>
    <lineage>
        <taxon>Bacteria</taxon>
        <taxon>Pseudomonadati</taxon>
        <taxon>Planctomycetota</taxon>
        <taxon>Planctomycetia</taxon>
        <taxon>Planctomycetia incertae sedis</taxon>
        <taxon>Engelhardtia</taxon>
    </lineage>
</organism>
<evidence type="ECO:0000259" key="6">
    <source>
        <dbReference type="SMART" id="SM00897"/>
    </source>
</evidence>
<keyword evidence="9" id="KW-1185">Reference proteome</keyword>
<accession>A0A518BFU3</accession>
<evidence type="ECO:0000256" key="1">
    <source>
        <dbReference type="ARBA" id="ARBA00004651"/>
    </source>
</evidence>
<dbReference type="InterPro" id="IPR016741">
    <property type="entry name" value="UCP018953"/>
</dbReference>
<dbReference type="SMART" id="SM01204">
    <property type="entry name" value="FIST_C"/>
    <property type="match status" value="1"/>
</dbReference>
<keyword evidence="3" id="KW-0812">Transmembrane</keyword>
<dbReference type="InterPro" id="IPR013702">
    <property type="entry name" value="FIST_domain_N"/>
</dbReference>
<feature type="domain" description="FIST C-domain" evidence="7">
    <location>
        <begin position="229"/>
        <end position="375"/>
    </location>
</feature>
<dbReference type="EMBL" id="CP036287">
    <property type="protein sequence ID" value="QDU65845.1"/>
    <property type="molecule type" value="Genomic_DNA"/>
</dbReference>
<reference evidence="8 9" key="1">
    <citation type="submission" date="2019-02" db="EMBL/GenBank/DDBJ databases">
        <title>Deep-cultivation of Planctomycetes and their phenomic and genomic characterization uncovers novel biology.</title>
        <authorList>
            <person name="Wiegand S."/>
            <person name="Jogler M."/>
            <person name="Boedeker C."/>
            <person name="Pinto D."/>
            <person name="Vollmers J."/>
            <person name="Rivas-Marin E."/>
            <person name="Kohn T."/>
            <person name="Peeters S.H."/>
            <person name="Heuer A."/>
            <person name="Rast P."/>
            <person name="Oberbeckmann S."/>
            <person name="Bunk B."/>
            <person name="Jeske O."/>
            <person name="Meyerdierks A."/>
            <person name="Storesund J.E."/>
            <person name="Kallscheuer N."/>
            <person name="Luecker S."/>
            <person name="Lage O.M."/>
            <person name="Pohl T."/>
            <person name="Merkel B.J."/>
            <person name="Hornburger P."/>
            <person name="Mueller R.-W."/>
            <person name="Bruemmer F."/>
            <person name="Labrenz M."/>
            <person name="Spormann A.M."/>
            <person name="Op den Camp H."/>
            <person name="Overmann J."/>
            <person name="Amann R."/>
            <person name="Jetten M.S.M."/>
            <person name="Mascher T."/>
            <person name="Medema M.H."/>
            <person name="Devos D.P."/>
            <person name="Kaster A.-K."/>
            <person name="Ovreas L."/>
            <person name="Rohde M."/>
            <person name="Galperin M.Y."/>
            <person name="Jogler C."/>
        </authorList>
    </citation>
    <scope>NUCLEOTIDE SEQUENCE [LARGE SCALE GENOMIC DNA]</scope>
    <source>
        <strain evidence="8 9">Pla133</strain>
    </source>
</reference>
<proteinExistence type="predicted"/>
<dbReference type="InterPro" id="IPR019494">
    <property type="entry name" value="FIST_C"/>
</dbReference>
<evidence type="ECO:0000313" key="9">
    <source>
        <dbReference type="Proteomes" id="UP000316921"/>
    </source>
</evidence>
<sequence length="398" mass="41489">MDQPRFASALSTALDTDAAESEVAESIVSRLAGRSAGLLVAFVTRHHAARFEGLLDRLADRTGAMSAMGCTAEVVIGEGREAEGQSGLAAFAAYLPGTDVTPFQVRVTEAEDGGPEFTRPSDLAARGRSGVLLLGEPFTLPVEDLLTDLAASAPGVPVVGGIASGGLGPGSNLLLTRDGVVEEGGIGLALSGATGVIPVVSQGCRPVGRAWVITRCKDNVIFELGGRPAFEALMETVRGAAPRERELLERAPFVGLAVDPTKSTFDRGDFLVRGLLGVQPVDRSIVVADYVRRGQTVQFLARDAESAGEDLEHLLAQGVRSATTATDPGALLFTCNGRGSRMFGEPHHDISRLQRALPGTPQVAGFFAAGEIGPIGGRNHLHGFTASVALFGRTDDRT</sequence>
<keyword evidence="2" id="KW-1003">Cell membrane</keyword>
<evidence type="ECO:0000313" key="8">
    <source>
        <dbReference type="EMBL" id="QDU65845.1"/>
    </source>
</evidence>
<name>A0A518BFU3_9BACT</name>
<dbReference type="Pfam" id="PF08495">
    <property type="entry name" value="FIST"/>
    <property type="match status" value="1"/>
</dbReference>
<protein>
    <submittedName>
        <fullName evidence="8">FIST N domain protein</fullName>
    </submittedName>
</protein>
<dbReference type="Pfam" id="PF10442">
    <property type="entry name" value="FIST_C"/>
    <property type="match status" value="1"/>
</dbReference>
<dbReference type="GO" id="GO:0005886">
    <property type="term" value="C:plasma membrane"/>
    <property type="evidence" value="ECO:0007669"/>
    <property type="project" value="UniProtKB-SubCell"/>
</dbReference>
<dbReference type="RefSeq" id="WP_145062858.1">
    <property type="nucleotide sequence ID" value="NZ_CP036287.1"/>
</dbReference>
<comment type="subcellular location">
    <subcellularLocation>
        <location evidence="1">Cell membrane</location>
        <topology evidence="1">Multi-pass membrane protein</topology>
    </subcellularLocation>
</comment>
<keyword evidence="5" id="KW-0472">Membrane</keyword>
<gene>
    <name evidence="8" type="ORF">Pla133_09110</name>
</gene>
<dbReference type="PANTHER" id="PTHR14939">
    <property type="entry name" value="F-BOX ONLY PROTEIN 22"/>
    <property type="match status" value="1"/>
</dbReference>
<dbReference type="KEGG" id="pbap:Pla133_09110"/>
<feature type="domain" description="FIST" evidence="6">
    <location>
        <begin position="36"/>
        <end position="228"/>
    </location>
</feature>
<dbReference type="AlphaFoldDB" id="A0A518BFU3"/>
<dbReference type="PANTHER" id="PTHR14939:SF5">
    <property type="entry name" value="F-BOX ONLY PROTEIN 22"/>
    <property type="match status" value="1"/>
</dbReference>
<evidence type="ECO:0000259" key="7">
    <source>
        <dbReference type="SMART" id="SM01204"/>
    </source>
</evidence>